<sequence length="402" mass="46214">MLPTIARKVDVVRREPSPDRMQPGPSSSGITRTFNNPDNKIHMPRVIQMSKQMMHSPLKRNIPVLTPRVYPGPQRYVRTSVRGGGSTMRQMPTMRNTPNMPSFSRMQNVRPPHMPMPATTITPKASSALLQTVKSEIIKNESSPYTKKYTKNPDQSKGLRHFSAKVCEKVKEKLKTTYSEVADELVKEYFESLDTPPETEKQQYDMKNIRRRVYDALNVLMALNMIKKDRKEITWIGKQISSIHECRRLERDRNARVNRLEEKKIQLRDVLTQISAHHELIKRNKAYEAANGRHNEGDIVRLPYIFITAPKECSTDISISNDKTEYHLNFDRPFELREDMFVLTSNKLGITPSETVTTMEDLKSCDGFIPVAMKPALDALVLSHTTDPVYNTKQSKFARNAK</sequence>
<protein>
    <submittedName>
        <fullName evidence="2">Transcription factor Dp-1</fullName>
    </submittedName>
</protein>
<dbReference type="WBParaSite" id="RSKR_0000798800.1">
    <property type="protein sequence ID" value="RSKR_0000798800.1"/>
    <property type="gene ID" value="RSKR_0000798800"/>
</dbReference>
<accession>A0AC35U624</accession>
<reference evidence="2" key="1">
    <citation type="submission" date="2016-11" db="UniProtKB">
        <authorList>
            <consortium name="WormBaseParasite"/>
        </authorList>
    </citation>
    <scope>IDENTIFICATION</scope>
    <source>
        <strain evidence="2">KR3021</strain>
    </source>
</reference>
<evidence type="ECO:0000313" key="1">
    <source>
        <dbReference type="Proteomes" id="UP000095286"/>
    </source>
</evidence>
<proteinExistence type="predicted"/>
<organism evidence="1 2">
    <name type="scientific">Rhabditophanes sp. KR3021</name>
    <dbReference type="NCBI Taxonomy" id="114890"/>
    <lineage>
        <taxon>Eukaryota</taxon>
        <taxon>Metazoa</taxon>
        <taxon>Ecdysozoa</taxon>
        <taxon>Nematoda</taxon>
        <taxon>Chromadorea</taxon>
        <taxon>Rhabditida</taxon>
        <taxon>Tylenchina</taxon>
        <taxon>Panagrolaimomorpha</taxon>
        <taxon>Strongyloidoidea</taxon>
        <taxon>Alloionematidae</taxon>
        <taxon>Rhabditophanes</taxon>
    </lineage>
</organism>
<evidence type="ECO:0000313" key="2">
    <source>
        <dbReference type="WBParaSite" id="RSKR_0000798800.1"/>
    </source>
</evidence>
<name>A0AC35U624_9BILA</name>
<dbReference type="Proteomes" id="UP000095286">
    <property type="component" value="Unplaced"/>
</dbReference>